<evidence type="ECO:0000313" key="2">
    <source>
        <dbReference type="Proteomes" id="UP000179920"/>
    </source>
</evidence>
<accession>A0A1K0G1V5</accession>
<sequence>MVIKCCHGNSYEALTRQRLQRLIIFGTCGEEHLNPLTPIKLNSASVLIMGKHTNVAEENVQLLRKDRWEQGKEAGTDTVRTAGKDRLTGTRGRLHYLSTGHEIREMINNEIFDGRLKWVAEQLPVERNP</sequence>
<gene>
    <name evidence="1" type="ORF">UBRO_20285</name>
</gene>
<reference evidence="2" key="1">
    <citation type="submission" date="2016-04" db="EMBL/GenBank/DDBJ databases">
        <authorList>
            <person name="Guldener U."/>
            <person name="Guldener U."/>
        </authorList>
    </citation>
    <scope>NUCLEOTIDE SEQUENCE [LARGE SCALE GENOMIC DNA]</scope>
    <source>
        <strain evidence="2">UB2112</strain>
    </source>
</reference>
<dbReference type="AlphaFoldDB" id="A0A1K0G1V5"/>
<evidence type="ECO:0000313" key="1">
    <source>
        <dbReference type="EMBL" id="SAM81222.1"/>
    </source>
</evidence>
<dbReference type="Proteomes" id="UP000179920">
    <property type="component" value="Chromosome IV"/>
</dbReference>
<proteinExistence type="predicted"/>
<dbReference type="EMBL" id="LT558120">
    <property type="protein sequence ID" value="SAM81222.1"/>
    <property type="molecule type" value="Genomic_DNA"/>
</dbReference>
<protein>
    <submittedName>
        <fullName evidence="1">Uncharacterized protein</fullName>
    </submittedName>
</protein>
<organism evidence="1 2">
    <name type="scientific">Ustilago bromivora</name>
    <dbReference type="NCBI Taxonomy" id="307758"/>
    <lineage>
        <taxon>Eukaryota</taxon>
        <taxon>Fungi</taxon>
        <taxon>Dikarya</taxon>
        <taxon>Basidiomycota</taxon>
        <taxon>Ustilaginomycotina</taxon>
        <taxon>Ustilaginomycetes</taxon>
        <taxon>Ustilaginales</taxon>
        <taxon>Ustilaginaceae</taxon>
        <taxon>Ustilago</taxon>
    </lineage>
</organism>
<name>A0A1K0G1V5_9BASI</name>